<dbReference type="Gene3D" id="1.25.40.20">
    <property type="entry name" value="Ankyrin repeat-containing domain"/>
    <property type="match status" value="1"/>
</dbReference>
<dbReference type="Pfam" id="PF12796">
    <property type="entry name" value="Ank_2"/>
    <property type="match status" value="2"/>
</dbReference>
<dbReference type="InterPro" id="IPR007111">
    <property type="entry name" value="NACHT_NTPase"/>
</dbReference>
<feature type="domain" description="NACHT" evidence="4">
    <location>
        <begin position="414"/>
        <end position="557"/>
    </location>
</feature>
<evidence type="ECO:0000256" key="2">
    <source>
        <dbReference type="PROSITE-ProRule" id="PRU00023"/>
    </source>
</evidence>
<dbReference type="SMART" id="SM00248">
    <property type="entry name" value="ANK"/>
    <property type="match status" value="10"/>
</dbReference>
<name>G9MWJ9_HYPVG</name>
<reference evidence="5 6" key="1">
    <citation type="journal article" date="2011" name="Genome Biol.">
        <title>Comparative genome sequence analysis underscores mycoparasitism as the ancestral life style of Trichoderma.</title>
        <authorList>
            <person name="Kubicek C.P."/>
            <person name="Herrera-Estrella A."/>
            <person name="Seidl-Seiboth V."/>
            <person name="Martinez D.A."/>
            <person name="Druzhinina I.S."/>
            <person name="Thon M."/>
            <person name="Zeilinger S."/>
            <person name="Casas-Flores S."/>
            <person name="Horwitz B.A."/>
            <person name="Mukherjee P.K."/>
            <person name="Mukherjee M."/>
            <person name="Kredics L."/>
            <person name="Alcaraz L.D."/>
            <person name="Aerts A."/>
            <person name="Antal Z."/>
            <person name="Atanasova L."/>
            <person name="Cervantes-Badillo M.G."/>
            <person name="Challacombe J."/>
            <person name="Chertkov O."/>
            <person name="McCluskey K."/>
            <person name="Coulpier F."/>
            <person name="Deshpande N."/>
            <person name="von Doehren H."/>
            <person name="Ebbole D.J."/>
            <person name="Esquivel-Naranjo E.U."/>
            <person name="Fekete E."/>
            <person name="Flipphi M."/>
            <person name="Glaser F."/>
            <person name="Gomez-Rodriguez E.Y."/>
            <person name="Gruber S."/>
            <person name="Han C."/>
            <person name="Henrissat B."/>
            <person name="Hermosa R."/>
            <person name="Hernandez-Onate M."/>
            <person name="Karaffa L."/>
            <person name="Kosti I."/>
            <person name="Le Crom S."/>
            <person name="Lindquist E."/>
            <person name="Lucas S."/>
            <person name="Luebeck M."/>
            <person name="Luebeck P.S."/>
            <person name="Margeot A."/>
            <person name="Metz B."/>
            <person name="Misra M."/>
            <person name="Nevalainen H."/>
            <person name="Omann M."/>
            <person name="Packer N."/>
            <person name="Perrone G."/>
            <person name="Uresti-Rivera E.E."/>
            <person name="Salamov A."/>
            <person name="Schmoll M."/>
            <person name="Seiboth B."/>
            <person name="Shapiro H."/>
            <person name="Sukno S."/>
            <person name="Tamayo-Ramos J.A."/>
            <person name="Tisch D."/>
            <person name="Wiest A."/>
            <person name="Wilkinson H.H."/>
            <person name="Zhang M."/>
            <person name="Coutinho P.M."/>
            <person name="Kenerley C.M."/>
            <person name="Monte E."/>
            <person name="Baker S.E."/>
            <person name="Grigoriev I.V."/>
        </authorList>
    </citation>
    <scope>NUCLEOTIDE SEQUENCE [LARGE SCALE GENOMIC DNA]</scope>
    <source>
        <strain evidence="6">Gv29-8 / FGSC 10586</strain>
    </source>
</reference>
<dbReference type="PROSITE" id="PS50088">
    <property type="entry name" value="ANK_REPEAT"/>
    <property type="match status" value="3"/>
</dbReference>
<evidence type="ECO:0000259" key="4">
    <source>
        <dbReference type="PROSITE" id="PS50837"/>
    </source>
</evidence>
<keyword evidence="1" id="KW-0677">Repeat</keyword>
<dbReference type="Pfam" id="PF24883">
    <property type="entry name" value="NPHP3_N"/>
    <property type="match status" value="1"/>
</dbReference>
<feature type="repeat" description="ANK" evidence="2">
    <location>
        <begin position="1118"/>
        <end position="1143"/>
    </location>
</feature>
<dbReference type="OrthoDB" id="448455at2759"/>
<dbReference type="AlphaFoldDB" id="G9MWJ9"/>
<dbReference type="Pfam" id="PF00023">
    <property type="entry name" value="Ank"/>
    <property type="match status" value="2"/>
</dbReference>
<feature type="repeat" description="ANK" evidence="2">
    <location>
        <begin position="951"/>
        <end position="984"/>
    </location>
</feature>
<gene>
    <name evidence="5" type="ORF">TRIVIDRAFT_153015</name>
</gene>
<sequence>MTSVKRSHTDYRVGWICALPKEQTAATAMLDEIHPNLHKPSNDTNTYTLGSIGPHNVVIACLPKGRSGNGSATNVATLMIGSFPSIKIGLLVGIGGGVPSKVRLGDVVVSTPGGQYPGVVQWDFGKATNGIFERTGALSNPPNSLLTALAKLETEYELEGSKIPRFLEELKEKYPMLPKGYFESDSLRDLLFRADYSHVNGPFMDAKGPTDGIAEKSQEEAVEEGPEEGGEVCQFCDQTKIVKRDHQPIRVHHGLIASGNKVVEDGLYRDKLNDTLGGNVLCFEMEAAGLMNNFPCLVIRGICDYCDSHKNKTWQEYAAAVAAAYAKELLGCIQPSNVEDEQLIRDVINEEKLELMETSGRKEDKKKQEEILDWLTSLDFHLLQNDYFRKCQQDTGQEFINSTEVQRWISTAKQTLFSKGDPGAGKTFQMAILVNHLLENFNQENVGVAYLYYNYKTQQNQKPEHMLASLVKQLAQSSKIFPKGLYQLRDRHSPTKTRPFLGELSNALENVIQSFSRVYILIDALDEGDDDDRTTFLREMFAIQAKTKLNLFATSRPISAIGAVFKGSISKAISPSQEDVFLFLNARMSGLPQFVIDDTTLQGEVRVAIESAIGGMFLLAQLYMNALMGKRSPDALREALRDLPHASSSKDKTSVLNQAYDKSMERIQQLKGDMSSDGLFIISWIVNAKRQLKLTELQEALAIAIHTNKSESLLAVNIRAFKLNKDSIPTVDHITESCASLVIVEGDIVKLVHYTAQEYFERSPHSSMTNFHENLMTICMTYLSFSGFRDKSCRSKEDLDKRIGKNPFYSYAAEFWAYHANEAINQNHGDIVELLIQKGAVLEAQTERLSGTALIYAARAGYTNIIQSLIEKGANVEAGDQYGNTPLSEAAAWDQEEAIVKALLDSGKVDVNTKDDKGWTPLRYIIELKYVPIMKTLLGYKMVDVNTKDDKGRTPLLRAVELGDSSIVKALLDSRRPDVNARDIERRTPLRYAIEKGDESIIRVLLDCKNVGIHKKDNEGYTPLLYAMKHKKKSIIQLLFHKGRISANTRDKKGRTPLSHATGLGDRSLVKALLDFAEVEIDAKDNKGRTPLTYATSCSVAKVLLRTQKVDVNSRDKQGRTPIWYATQAGNHKLVELLVRRGAYDGSDARNIRRWVDNGARLVFTSSGGISLWNWIRSSPLLPRFSYFAHHFLTWSALS</sequence>
<dbReference type="STRING" id="413071.G9MWJ9"/>
<dbReference type="EMBL" id="ABDF02000074">
    <property type="protein sequence ID" value="EHK21166.1"/>
    <property type="molecule type" value="Genomic_DNA"/>
</dbReference>
<dbReference type="InterPro" id="IPR053137">
    <property type="entry name" value="NLR-like"/>
</dbReference>
<dbReference type="RefSeq" id="XP_013955360.1">
    <property type="nucleotide sequence ID" value="XM_014099885.1"/>
</dbReference>
<dbReference type="GO" id="GO:0003824">
    <property type="term" value="F:catalytic activity"/>
    <property type="evidence" value="ECO:0007669"/>
    <property type="project" value="InterPro"/>
</dbReference>
<evidence type="ECO:0000313" key="5">
    <source>
        <dbReference type="EMBL" id="EHK21166.1"/>
    </source>
</evidence>
<dbReference type="PROSITE" id="PS50297">
    <property type="entry name" value="ANK_REP_REGION"/>
    <property type="match status" value="3"/>
</dbReference>
<feature type="repeat" description="ANK" evidence="2">
    <location>
        <begin position="849"/>
        <end position="881"/>
    </location>
</feature>
<dbReference type="PROSITE" id="PS50837">
    <property type="entry name" value="NACHT"/>
    <property type="match status" value="1"/>
</dbReference>
<dbReference type="HOGENOM" id="CLU_000288_34_2_1"/>
<evidence type="ECO:0000313" key="6">
    <source>
        <dbReference type="Proteomes" id="UP000007115"/>
    </source>
</evidence>
<dbReference type="eggNOG" id="KOG0502">
    <property type="taxonomic scope" value="Eukaryota"/>
</dbReference>
<keyword evidence="6" id="KW-1185">Reference proteome</keyword>
<dbReference type="InterPro" id="IPR035994">
    <property type="entry name" value="Nucleoside_phosphorylase_sf"/>
</dbReference>
<dbReference type="OMA" id="AYHANEA"/>
<dbReference type="PANTHER" id="PTHR46082">
    <property type="entry name" value="ATP/GTP-BINDING PROTEIN-RELATED"/>
    <property type="match status" value="1"/>
</dbReference>
<dbReference type="InParanoid" id="G9MWJ9"/>
<evidence type="ECO:0000256" key="1">
    <source>
        <dbReference type="ARBA" id="ARBA00022737"/>
    </source>
</evidence>
<dbReference type="VEuPathDB" id="FungiDB:TRIVIDRAFT_153015"/>
<dbReference type="GO" id="GO:0009116">
    <property type="term" value="P:nucleoside metabolic process"/>
    <property type="evidence" value="ECO:0007669"/>
    <property type="project" value="InterPro"/>
</dbReference>
<dbReference type="InterPro" id="IPR036770">
    <property type="entry name" value="Ankyrin_rpt-contain_sf"/>
</dbReference>
<dbReference type="InterPro" id="IPR027417">
    <property type="entry name" value="P-loop_NTPase"/>
</dbReference>
<evidence type="ECO:0000256" key="3">
    <source>
        <dbReference type="SAM" id="MobiDB-lite"/>
    </source>
</evidence>
<protein>
    <recommendedName>
        <fullName evidence="4">NACHT domain-containing protein</fullName>
    </recommendedName>
</protein>
<keyword evidence="2" id="KW-0040">ANK repeat</keyword>
<dbReference type="SUPFAM" id="SSF52540">
    <property type="entry name" value="P-loop containing nucleoside triphosphate hydrolases"/>
    <property type="match status" value="1"/>
</dbReference>
<dbReference type="Gene3D" id="3.40.50.1580">
    <property type="entry name" value="Nucleoside phosphorylase domain"/>
    <property type="match status" value="1"/>
</dbReference>
<dbReference type="Proteomes" id="UP000007115">
    <property type="component" value="Unassembled WGS sequence"/>
</dbReference>
<comment type="caution">
    <text evidence="5">The sequence shown here is derived from an EMBL/GenBank/DDBJ whole genome shotgun (WGS) entry which is preliminary data.</text>
</comment>
<dbReference type="SUPFAM" id="SSF53167">
    <property type="entry name" value="Purine and uridine phosphorylases"/>
    <property type="match status" value="1"/>
</dbReference>
<dbReference type="InterPro" id="IPR002110">
    <property type="entry name" value="Ankyrin_rpt"/>
</dbReference>
<organism evidence="5 6">
    <name type="scientific">Hypocrea virens (strain Gv29-8 / FGSC 10586)</name>
    <name type="common">Gliocladium virens</name>
    <name type="synonym">Trichoderma virens</name>
    <dbReference type="NCBI Taxonomy" id="413071"/>
    <lineage>
        <taxon>Eukaryota</taxon>
        <taxon>Fungi</taxon>
        <taxon>Dikarya</taxon>
        <taxon>Ascomycota</taxon>
        <taxon>Pezizomycotina</taxon>
        <taxon>Sordariomycetes</taxon>
        <taxon>Hypocreomycetidae</taxon>
        <taxon>Hypocreales</taxon>
        <taxon>Hypocreaceae</taxon>
        <taxon>Trichoderma</taxon>
    </lineage>
</organism>
<feature type="region of interest" description="Disordered" evidence="3">
    <location>
        <begin position="207"/>
        <end position="228"/>
    </location>
</feature>
<accession>G9MWJ9</accession>
<dbReference type="SUPFAM" id="SSF48403">
    <property type="entry name" value="Ankyrin repeat"/>
    <property type="match status" value="1"/>
</dbReference>
<dbReference type="Gene3D" id="3.40.50.300">
    <property type="entry name" value="P-loop containing nucleotide triphosphate hydrolases"/>
    <property type="match status" value="1"/>
</dbReference>
<dbReference type="GeneID" id="25788218"/>
<dbReference type="InterPro" id="IPR056884">
    <property type="entry name" value="NPHP3-like_N"/>
</dbReference>
<dbReference type="PANTHER" id="PTHR46082:SF11">
    <property type="entry name" value="AAA+ ATPASE DOMAIN-CONTAINING PROTEIN-RELATED"/>
    <property type="match status" value="1"/>
</dbReference>
<proteinExistence type="predicted"/>